<dbReference type="FunFam" id="1.10.287.130:FF:000001">
    <property type="entry name" value="Two-component sensor histidine kinase"/>
    <property type="match status" value="1"/>
</dbReference>
<dbReference type="HOGENOM" id="CLU_000445_89_6_9"/>
<feature type="domain" description="Histidine kinase" evidence="16">
    <location>
        <begin position="253"/>
        <end position="469"/>
    </location>
</feature>
<dbReference type="SUPFAM" id="SSF55874">
    <property type="entry name" value="ATPase domain of HSP90 chaperone/DNA topoisomerase II/histidine kinase"/>
    <property type="match status" value="1"/>
</dbReference>
<dbReference type="STRING" id="883113.HMPREF9708_00812"/>
<feature type="transmembrane region" description="Helical" evidence="15">
    <location>
        <begin position="167"/>
        <end position="187"/>
    </location>
</feature>
<evidence type="ECO:0000256" key="2">
    <source>
        <dbReference type="ARBA" id="ARBA00004651"/>
    </source>
</evidence>
<dbReference type="InterPro" id="IPR036097">
    <property type="entry name" value="HisK_dim/P_sf"/>
</dbReference>
<name>H3NIX3_9LACT</name>
<dbReference type="EMBL" id="AGEG01000009">
    <property type="protein sequence ID" value="EHR37251.1"/>
    <property type="molecule type" value="Genomic_DNA"/>
</dbReference>
<dbReference type="OrthoDB" id="3436at2"/>
<dbReference type="SMART" id="SM00304">
    <property type="entry name" value="HAMP"/>
    <property type="match status" value="1"/>
</dbReference>
<dbReference type="PATRIC" id="fig|883113.3.peg.810"/>
<keyword evidence="7 15" id="KW-0812">Transmembrane</keyword>
<evidence type="ECO:0000256" key="7">
    <source>
        <dbReference type="ARBA" id="ARBA00022692"/>
    </source>
</evidence>
<keyword evidence="13 15" id="KW-0472">Membrane</keyword>
<dbReference type="SMART" id="SM00388">
    <property type="entry name" value="HisKA"/>
    <property type="match status" value="1"/>
</dbReference>
<evidence type="ECO:0000259" key="17">
    <source>
        <dbReference type="PROSITE" id="PS50885"/>
    </source>
</evidence>
<dbReference type="Pfam" id="PF00512">
    <property type="entry name" value="HisKA"/>
    <property type="match status" value="1"/>
</dbReference>
<evidence type="ECO:0000256" key="9">
    <source>
        <dbReference type="ARBA" id="ARBA00022777"/>
    </source>
</evidence>
<dbReference type="PROSITE" id="PS50109">
    <property type="entry name" value="HIS_KIN"/>
    <property type="match status" value="1"/>
</dbReference>
<reference evidence="18 19" key="1">
    <citation type="submission" date="2012-01" db="EMBL/GenBank/DDBJ databases">
        <title>The Genome Sequence of Facklamia languida CCUG 37842.</title>
        <authorList>
            <consortium name="The Broad Institute Genome Sequencing Platform"/>
            <person name="Earl A."/>
            <person name="Ward D."/>
            <person name="Feldgarden M."/>
            <person name="Gevers D."/>
            <person name="Huys G."/>
            <person name="Young S.K."/>
            <person name="Zeng Q."/>
            <person name="Gargeya S."/>
            <person name="Fitzgerald M."/>
            <person name="Haas B."/>
            <person name="Abouelleil A."/>
            <person name="Alvarado L."/>
            <person name="Arachchi H.M."/>
            <person name="Berlin A."/>
            <person name="Chapman S.B."/>
            <person name="Gearin G."/>
            <person name="Goldberg J."/>
            <person name="Griggs A."/>
            <person name="Gujja S."/>
            <person name="Hansen M."/>
            <person name="Heiman D."/>
            <person name="Howarth C."/>
            <person name="Larimer J."/>
            <person name="Lui A."/>
            <person name="MacDonald P.J.P."/>
            <person name="McCowen C."/>
            <person name="Montmayeur A."/>
            <person name="Murphy C."/>
            <person name="Neiman D."/>
            <person name="Pearson M."/>
            <person name="Priest M."/>
            <person name="Roberts A."/>
            <person name="Saif S."/>
            <person name="Shea T."/>
            <person name="Sisk P."/>
            <person name="Stolte C."/>
            <person name="Sykes S."/>
            <person name="Wortman J."/>
            <person name="Nusbaum C."/>
            <person name="Birren B."/>
        </authorList>
    </citation>
    <scope>NUCLEOTIDE SEQUENCE [LARGE SCALE GENOMIC DNA]</scope>
    <source>
        <strain evidence="18 19">CCUG 37842</strain>
    </source>
</reference>
<keyword evidence="6" id="KW-0808">Transferase</keyword>
<dbReference type="PANTHER" id="PTHR45528:SF1">
    <property type="entry name" value="SENSOR HISTIDINE KINASE CPXA"/>
    <property type="match status" value="1"/>
</dbReference>
<dbReference type="InterPro" id="IPR003594">
    <property type="entry name" value="HATPase_dom"/>
</dbReference>
<evidence type="ECO:0000256" key="14">
    <source>
        <dbReference type="SAM" id="MobiDB-lite"/>
    </source>
</evidence>
<keyword evidence="11 15" id="KW-1133">Transmembrane helix</keyword>
<dbReference type="InterPro" id="IPR003660">
    <property type="entry name" value="HAMP_dom"/>
</dbReference>
<accession>H3NIX3</accession>
<comment type="caution">
    <text evidence="18">The sequence shown here is derived from an EMBL/GenBank/DDBJ whole genome shotgun (WGS) entry which is preliminary data.</text>
</comment>
<dbReference type="AlphaFoldDB" id="H3NIX3"/>
<evidence type="ECO:0000256" key="5">
    <source>
        <dbReference type="ARBA" id="ARBA00022553"/>
    </source>
</evidence>
<dbReference type="CDD" id="cd06225">
    <property type="entry name" value="HAMP"/>
    <property type="match status" value="1"/>
</dbReference>
<dbReference type="InterPro" id="IPR036890">
    <property type="entry name" value="HATPase_C_sf"/>
</dbReference>
<dbReference type="GO" id="GO:0005524">
    <property type="term" value="F:ATP binding"/>
    <property type="evidence" value="ECO:0007669"/>
    <property type="project" value="UniProtKB-KW"/>
</dbReference>
<feature type="region of interest" description="Disordered" evidence="14">
    <location>
        <begin position="468"/>
        <end position="487"/>
    </location>
</feature>
<organism evidence="18 19">
    <name type="scientific">Facklamia languida CCUG 37842</name>
    <dbReference type="NCBI Taxonomy" id="883113"/>
    <lineage>
        <taxon>Bacteria</taxon>
        <taxon>Bacillati</taxon>
        <taxon>Bacillota</taxon>
        <taxon>Bacilli</taxon>
        <taxon>Lactobacillales</taxon>
        <taxon>Aerococcaceae</taxon>
        <taxon>Facklamia</taxon>
    </lineage>
</organism>
<dbReference type="PRINTS" id="PR00344">
    <property type="entry name" value="BCTRLSENSOR"/>
</dbReference>
<dbReference type="InterPro" id="IPR003661">
    <property type="entry name" value="HisK_dim/P_dom"/>
</dbReference>
<dbReference type="Gene3D" id="1.10.287.130">
    <property type="match status" value="1"/>
</dbReference>
<evidence type="ECO:0000256" key="15">
    <source>
        <dbReference type="SAM" id="Phobius"/>
    </source>
</evidence>
<dbReference type="SUPFAM" id="SSF158472">
    <property type="entry name" value="HAMP domain-like"/>
    <property type="match status" value="1"/>
</dbReference>
<dbReference type="SMART" id="SM00387">
    <property type="entry name" value="HATPase_c"/>
    <property type="match status" value="1"/>
</dbReference>
<feature type="compositionally biased region" description="Polar residues" evidence="14">
    <location>
        <begin position="476"/>
        <end position="487"/>
    </location>
</feature>
<evidence type="ECO:0000256" key="6">
    <source>
        <dbReference type="ARBA" id="ARBA00022679"/>
    </source>
</evidence>
<keyword evidence="4" id="KW-1003">Cell membrane</keyword>
<dbReference type="SUPFAM" id="SSF47384">
    <property type="entry name" value="Homodimeric domain of signal transducing histidine kinase"/>
    <property type="match status" value="1"/>
</dbReference>
<comment type="catalytic activity">
    <reaction evidence="1">
        <text>ATP + protein L-histidine = ADP + protein N-phospho-L-histidine.</text>
        <dbReference type="EC" id="2.7.13.3"/>
    </reaction>
</comment>
<dbReference type="Gene3D" id="6.10.340.10">
    <property type="match status" value="1"/>
</dbReference>
<keyword evidence="12" id="KW-0902">Two-component regulatory system</keyword>
<dbReference type="Pfam" id="PF00672">
    <property type="entry name" value="HAMP"/>
    <property type="match status" value="1"/>
</dbReference>
<dbReference type="GO" id="GO:0000155">
    <property type="term" value="F:phosphorelay sensor kinase activity"/>
    <property type="evidence" value="ECO:0007669"/>
    <property type="project" value="InterPro"/>
</dbReference>
<keyword evidence="10" id="KW-0067">ATP-binding</keyword>
<gene>
    <name evidence="18" type="ORF">HMPREF9708_00812</name>
</gene>
<dbReference type="PANTHER" id="PTHR45528">
    <property type="entry name" value="SENSOR HISTIDINE KINASE CPXA"/>
    <property type="match status" value="1"/>
</dbReference>
<evidence type="ECO:0000256" key="8">
    <source>
        <dbReference type="ARBA" id="ARBA00022741"/>
    </source>
</evidence>
<sequence length="487" mass="54549">MKYLWQQIVVFLVILMTALSISAYGISRYMEKSIYHDREQQLLRYGGNIVANQFSRNDLVKASQLLSSEKIAVQVYLSDGRIIYPTYDQRYSSQLSAADLQKIAQGRSIGLSFSQRYVDPDTQLQMATVYIPLEENQVAGFPSGFISLGAPLEDLEEQVADMQGQVVMAYLIAGAVGVLIAVVVALYQTRRLKQLQMATRQIAAGNYEVSVNTSGSDEFADLARDFQKMSDSLVASQEEIKRQESLRRQFMMDAAHEMRTPLTTMSGLLEGLQYDMIPANQRDRSLELIYSETQRLTRLVNENLDYEKIRSQQIVLKKVAIDGVELLNQIKTQLQTKADDKGDVIQVEASSDLVVWADYDRIVQILINLVNNAIQFSQDSPIILRGWMTEKETVLEVEDGGIGIDASQIRSIWERFYKADVSRKNTKFGESGIGLAVVQSLVEAHDGKIDVQSELGQGTTFTICLPHQPSVHDQVETGQSASESEGE</sequence>
<keyword evidence="8" id="KW-0547">Nucleotide-binding</keyword>
<dbReference type="InterPro" id="IPR004358">
    <property type="entry name" value="Sig_transdc_His_kin-like_C"/>
</dbReference>
<dbReference type="PROSITE" id="PS50885">
    <property type="entry name" value="HAMP"/>
    <property type="match status" value="1"/>
</dbReference>
<dbReference type="InterPro" id="IPR050398">
    <property type="entry name" value="HssS/ArlS-like"/>
</dbReference>
<dbReference type="Proteomes" id="UP000006190">
    <property type="component" value="Unassembled WGS sequence"/>
</dbReference>
<keyword evidence="9" id="KW-0418">Kinase</keyword>
<evidence type="ECO:0000313" key="19">
    <source>
        <dbReference type="Proteomes" id="UP000006190"/>
    </source>
</evidence>
<evidence type="ECO:0000259" key="16">
    <source>
        <dbReference type="PROSITE" id="PS50109"/>
    </source>
</evidence>
<evidence type="ECO:0000256" key="13">
    <source>
        <dbReference type="ARBA" id="ARBA00023136"/>
    </source>
</evidence>
<keyword evidence="5" id="KW-0597">Phosphoprotein</keyword>
<keyword evidence="19" id="KW-1185">Reference proteome</keyword>
<evidence type="ECO:0000256" key="11">
    <source>
        <dbReference type="ARBA" id="ARBA00022989"/>
    </source>
</evidence>
<evidence type="ECO:0000256" key="1">
    <source>
        <dbReference type="ARBA" id="ARBA00000085"/>
    </source>
</evidence>
<dbReference type="CDD" id="cd00082">
    <property type="entry name" value="HisKA"/>
    <property type="match status" value="1"/>
</dbReference>
<dbReference type="InterPro" id="IPR005467">
    <property type="entry name" value="His_kinase_dom"/>
</dbReference>
<dbReference type="FunFam" id="3.30.565.10:FF:000006">
    <property type="entry name" value="Sensor histidine kinase WalK"/>
    <property type="match status" value="1"/>
</dbReference>
<feature type="domain" description="HAMP" evidence="17">
    <location>
        <begin position="186"/>
        <end position="238"/>
    </location>
</feature>
<evidence type="ECO:0000256" key="10">
    <source>
        <dbReference type="ARBA" id="ARBA00022840"/>
    </source>
</evidence>
<evidence type="ECO:0000256" key="3">
    <source>
        <dbReference type="ARBA" id="ARBA00012438"/>
    </source>
</evidence>
<dbReference type="eggNOG" id="COG2205">
    <property type="taxonomic scope" value="Bacteria"/>
</dbReference>
<comment type="subcellular location">
    <subcellularLocation>
        <location evidence="2">Cell membrane</location>
        <topology evidence="2">Multi-pass membrane protein</topology>
    </subcellularLocation>
</comment>
<evidence type="ECO:0000256" key="12">
    <source>
        <dbReference type="ARBA" id="ARBA00023012"/>
    </source>
</evidence>
<protein>
    <recommendedName>
        <fullName evidence="3">histidine kinase</fullName>
        <ecNumber evidence="3">2.7.13.3</ecNumber>
    </recommendedName>
</protein>
<dbReference type="EC" id="2.7.13.3" evidence="3"/>
<evidence type="ECO:0000313" key="18">
    <source>
        <dbReference type="EMBL" id="EHR37251.1"/>
    </source>
</evidence>
<dbReference type="Pfam" id="PF02518">
    <property type="entry name" value="HATPase_c"/>
    <property type="match status" value="1"/>
</dbReference>
<dbReference type="RefSeq" id="WP_006308873.1">
    <property type="nucleotide sequence ID" value="NZ_JH601133.1"/>
</dbReference>
<dbReference type="Gene3D" id="3.30.565.10">
    <property type="entry name" value="Histidine kinase-like ATPase, C-terminal domain"/>
    <property type="match status" value="1"/>
</dbReference>
<dbReference type="GO" id="GO:0005886">
    <property type="term" value="C:plasma membrane"/>
    <property type="evidence" value="ECO:0007669"/>
    <property type="project" value="UniProtKB-SubCell"/>
</dbReference>
<proteinExistence type="predicted"/>
<evidence type="ECO:0000256" key="4">
    <source>
        <dbReference type="ARBA" id="ARBA00022475"/>
    </source>
</evidence>